<evidence type="ECO:0000256" key="2">
    <source>
        <dbReference type="SAM" id="Phobius"/>
    </source>
</evidence>
<feature type="transmembrane region" description="Helical" evidence="2">
    <location>
        <begin position="89"/>
        <end position="117"/>
    </location>
</feature>
<organism evidence="3 4">
    <name type="scientific">Puccinia graminis f. sp. tritici</name>
    <dbReference type="NCBI Taxonomy" id="56615"/>
    <lineage>
        <taxon>Eukaryota</taxon>
        <taxon>Fungi</taxon>
        <taxon>Dikarya</taxon>
        <taxon>Basidiomycota</taxon>
        <taxon>Pucciniomycotina</taxon>
        <taxon>Pucciniomycetes</taxon>
        <taxon>Pucciniales</taxon>
        <taxon>Pucciniaceae</taxon>
        <taxon>Puccinia</taxon>
    </lineage>
</organism>
<dbReference type="OrthoDB" id="3205825at2759"/>
<dbReference type="Proteomes" id="UP000324748">
    <property type="component" value="Unassembled WGS sequence"/>
</dbReference>
<dbReference type="PANTHER" id="PTHR35179:SF2">
    <property type="entry name" value="START DOMAIN-CONTAINING PROTEIN"/>
    <property type="match status" value="1"/>
</dbReference>
<keyword evidence="2" id="KW-0812">Transmembrane</keyword>
<dbReference type="EMBL" id="VSWC01000054">
    <property type="protein sequence ID" value="KAA1099289.1"/>
    <property type="molecule type" value="Genomic_DNA"/>
</dbReference>
<feature type="region of interest" description="Disordered" evidence="1">
    <location>
        <begin position="322"/>
        <end position="356"/>
    </location>
</feature>
<sequence length="380" mass="42917">MLHFHDLPKREMTSSINVPTLQNASDHDLTGVVFGFTLGFGFFVICHAVKRTRKISAFTIMTWLTILVTSVSAWMVFFNLENIVHRPLAYYVVLSILWAIQSQCVLQIIVSRIVLIWSNPDHIRRLRWGVFTWIPARIQISAAYTKFETFWEPSEKTLCLLTDAFLNVIFIISVRKTLISNGLTKYNELVKFNVFVIGLSIALDLGIVSSMFMHGSLPYESLNSLSGFVKLKTELLMNELIVKVIKSENQMKMLSDNAIGSSDSSSVLQGFQTDMYRKGSNFRKQEHNIQGTRERILSTSTISRPQLRMSLTAPPGRFYRPGSGSLADLESGHSSGIDLHSPGYTSQSNRLSSDKEWEIPSPAGSFELRRSNELLIPVKI</sequence>
<keyword evidence="4" id="KW-1185">Reference proteome</keyword>
<feature type="transmembrane region" description="Helical" evidence="2">
    <location>
        <begin position="29"/>
        <end position="49"/>
    </location>
</feature>
<name>A0A5B0PHH5_PUCGR</name>
<keyword evidence="2" id="KW-0472">Membrane</keyword>
<evidence type="ECO:0000256" key="1">
    <source>
        <dbReference type="SAM" id="MobiDB-lite"/>
    </source>
</evidence>
<keyword evidence="2" id="KW-1133">Transmembrane helix</keyword>
<evidence type="ECO:0000313" key="4">
    <source>
        <dbReference type="Proteomes" id="UP000324748"/>
    </source>
</evidence>
<proteinExistence type="predicted"/>
<feature type="transmembrane region" description="Helical" evidence="2">
    <location>
        <begin position="56"/>
        <end position="77"/>
    </location>
</feature>
<gene>
    <name evidence="3" type="ORF">PGT21_002368</name>
</gene>
<reference evidence="3 4" key="1">
    <citation type="submission" date="2019-05" db="EMBL/GenBank/DDBJ databases">
        <title>Emergence of the Ug99 lineage of the wheat stem rust pathogen through somatic hybridization.</title>
        <authorList>
            <person name="Li F."/>
            <person name="Upadhyaya N.M."/>
            <person name="Sperschneider J."/>
            <person name="Matny O."/>
            <person name="Nguyen-Phuc H."/>
            <person name="Mago R."/>
            <person name="Raley C."/>
            <person name="Miller M.E."/>
            <person name="Silverstein K.A.T."/>
            <person name="Henningsen E."/>
            <person name="Hirsch C.D."/>
            <person name="Visser B."/>
            <person name="Pretorius Z.A."/>
            <person name="Steffenson B.J."/>
            <person name="Schwessinger B."/>
            <person name="Dodds P.N."/>
            <person name="Figueroa M."/>
        </authorList>
    </citation>
    <scope>NUCLEOTIDE SEQUENCE [LARGE SCALE GENOMIC DNA]</scope>
    <source>
        <strain evidence="3">21-0</strain>
    </source>
</reference>
<evidence type="ECO:0000313" key="3">
    <source>
        <dbReference type="EMBL" id="KAA1099289.1"/>
    </source>
</evidence>
<protein>
    <submittedName>
        <fullName evidence="3">Uncharacterized protein</fullName>
    </submittedName>
</protein>
<comment type="caution">
    <text evidence="3">The sequence shown here is derived from an EMBL/GenBank/DDBJ whole genome shotgun (WGS) entry which is preliminary data.</text>
</comment>
<dbReference type="AlphaFoldDB" id="A0A5B0PHH5"/>
<feature type="transmembrane region" description="Helical" evidence="2">
    <location>
        <begin position="194"/>
        <end position="213"/>
    </location>
</feature>
<dbReference type="PANTHER" id="PTHR35179">
    <property type="entry name" value="PROTEIN CBG02620"/>
    <property type="match status" value="1"/>
</dbReference>
<accession>A0A5B0PHH5</accession>